<organism evidence="2 3">
    <name type="scientific">Candidatus Collierbacteria bacterium GW2011_GWA2_44_99</name>
    <dbReference type="NCBI Taxonomy" id="1618380"/>
    <lineage>
        <taxon>Bacteria</taxon>
        <taxon>Candidatus Collieribacteriota</taxon>
    </lineage>
</organism>
<dbReference type="SUPFAM" id="SSF143422">
    <property type="entry name" value="Transposase IS200-like"/>
    <property type="match status" value="1"/>
</dbReference>
<gene>
    <name evidence="2" type="ORF">UW84_C0003G0013</name>
</gene>
<dbReference type="AlphaFoldDB" id="A0A0G1KSZ4"/>
<dbReference type="EMBL" id="LCJW01000003">
    <property type="protein sequence ID" value="KKT86731.1"/>
    <property type="molecule type" value="Genomic_DNA"/>
</dbReference>
<dbReference type="PATRIC" id="fig|1618380.3.peg.44"/>
<comment type="caution">
    <text evidence="2">The sequence shown here is derived from an EMBL/GenBank/DDBJ whole genome shotgun (WGS) entry which is preliminary data.</text>
</comment>
<dbReference type="InterPro" id="IPR052715">
    <property type="entry name" value="RAYT_transposase"/>
</dbReference>
<dbReference type="GO" id="GO:0004803">
    <property type="term" value="F:transposase activity"/>
    <property type="evidence" value="ECO:0007669"/>
    <property type="project" value="InterPro"/>
</dbReference>
<dbReference type="PANTHER" id="PTHR36966">
    <property type="entry name" value="REP-ASSOCIATED TYROSINE TRANSPOSASE"/>
    <property type="match status" value="1"/>
</dbReference>
<accession>A0A0G1KSZ4</accession>
<dbReference type="InterPro" id="IPR036515">
    <property type="entry name" value="Transposase_17_sf"/>
</dbReference>
<dbReference type="InterPro" id="IPR002686">
    <property type="entry name" value="Transposase_17"/>
</dbReference>
<sequence>MYFVTICTQDRRCLFGEVVDGNMKLNEIGNIVKNEWVKLPKRFLNTEMGSFIIMPNHVHGIIIVGAPLAGARVNDNYGGKNRATARVAPTHIGNIIGAYKSSVYNSCLHIYKNNDSFLGKIWQRNYYEHIVRDEGDLNRIQEYIHNNPINWEQDELFV</sequence>
<name>A0A0G1KSZ4_9BACT</name>
<protein>
    <recommendedName>
        <fullName evidence="1">Transposase IS200-like domain-containing protein</fullName>
    </recommendedName>
</protein>
<feature type="domain" description="Transposase IS200-like" evidence="1">
    <location>
        <begin position="1"/>
        <end position="147"/>
    </location>
</feature>
<dbReference type="SMART" id="SM01321">
    <property type="entry name" value="Y1_Tnp"/>
    <property type="match status" value="1"/>
</dbReference>
<reference evidence="2 3" key="1">
    <citation type="journal article" date="2015" name="Nature">
        <title>rRNA introns, odd ribosomes, and small enigmatic genomes across a large radiation of phyla.</title>
        <authorList>
            <person name="Brown C.T."/>
            <person name="Hug L.A."/>
            <person name="Thomas B.C."/>
            <person name="Sharon I."/>
            <person name="Castelle C.J."/>
            <person name="Singh A."/>
            <person name="Wilkins M.J."/>
            <person name="Williams K.H."/>
            <person name="Banfield J.F."/>
        </authorList>
    </citation>
    <scope>NUCLEOTIDE SEQUENCE [LARGE SCALE GENOMIC DNA]</scope>
</reference>
<dbReference type="Gene3D" id="3.30.70.1290">
    <property type="entry name" value="Transposase IS200-like"/>
    <property type="match status" value="1"/>
</dbReference>
<evidence type="ECO:0000313" key="3">
    <source>
        <dbReference type="Proteomes" id="UP000034797"/>
    </source>
</evidence>
<dbReference type="GO" id="GO:0043565">
    <property type="term" value="F:sequence-specific DNA binding"/>
    <property type="evidence" value="ECO:0007669"/>
    <property type="project" value="TreeGrafter"/>
</dbReference>
<evidence type="ECO:0000259" key="1">
    <source>
        <dbReference type="SMART" id="SM01321"/>
    </source>
</evidence>
<dbReference type="GO" id="GO:0006313">
    <property type="term" value="P:DNA transposition"/>
    <property type="evidence" value="ECO:0007669"/>
    <property type="project" value="InterPro"/>
</dbReference>
<dbReference type="PANTHER" id="PTHR36966:SF1">
    <property type="entry name" value="REP-ASSOCIATED TYROSINE TRANSPOSASE"/>
    <property type="match status" value="1"/>
</dbReference>
<proteinExistence type="predicted"/>
<dbReference type="Proteomes" id="UP000034797">
    <property type="component" value="Unassembled WGS sequence"/>
</dbReference>
<evidence type="ECO:0000313" key="2">
    <source>
        <dbReference type="EMBL" id="KKT86731.1"/>
    </source>
</evidence>